<dbReference type="PATRIC" id="fig|992061.3.peg.1360"/>
<protein>
    <submittedName>
        <fullName evidence="1">Uncharacterized protein</fullName>
    </submittedName>
</protein>
<proteinExistence type="predicted"/>
<organism evidence="1 2">
    <name type="scientific">Helicobacter pylori Hp H-6</name>
    <dbReference type="NCBI Taxonomy" id="992061"/>
    <lineage>
        <taxon>Bacteria</taxon>
        <taxon>Pseudomonadati</taxon>
        <taxon>Campylobacterota</taxon>
        <taxon>Epsilonproteobacteria</taxon>
        <taxon>Campylobacterales</taxon>
        <taxon>Helicobacteraceae</taxon>
        <taxon>Helicobacter</taxon>
    </lineage>
</organism>
<dbReference type="AlphaFoldDB" id="J0D539"/>
<gene>
    <name evidence="1" type="ORF">HPHPH6_1381</name>
</gene>
<dbReference type="Proteomes" id="UP000004177">
    <property type="component" value="Unassembled WGS sequence"/>
</dbReference>
<name>J0D539_HELPX</name>
<accession>J0D539</accession>
<evidence type="ECO:0000313" key="2">
    <source>
        <dbReference type="Proteomes" id="UP000004177"/>
    </source>
</evidence>
<evidence type="ECO:0000313" key="1">
    <source>
        <dbReference type="EMBL" id="EJB81008.1"/>
    </source>
</evidence>
<sequence>MFPPFLFSFLVFHGKLLFRIYPHNPTYGGYFATIFSNLKNALKNH</sequence>
<reference evidence="1 2" key="1">
    <citation type="journal article" date="2013" name="Pathog. Dis.">
        <title>Genome sequences of 65 Helicobacter pylori strains isolated from asymptomatic individuals and patients with gastric cancer, peptic ulcer disease, or gastritis.</title>
        <authorList>
            <person name="Blanchard T.G."/>
            <person name="Czinn S.J."/>
            <person name="Correa P."/>
            <person name="Nakazawa T."/>
            <person name="Keelan M."/>
            <person name="Morningstar L."/>
            <person name="Santana-Cruz I."/>
            <person name="Maroo A."/>
            <person name="McCracken C."/>
            <person name="Shefchek K."/>
            <person name="Daugherty S."/>
            <person name="Song Y."/>
            <person name="Fraser C.M."/>
            <person name="Fricke W.F."/>
        </authorList>
    </citation>
    <scope>NUCLEOTIDE SEQUENCE [LARGE SCALE GENOMIC DNA]</scope>
    <source>
        <strain evidence="1 2">Hp H-6</strain>
    </source>
</reference>
<dbReference type="EMBL" id="AKOZ01000006">
    <property type="protein sequence ID" value="EJB81008.1"/>
    <property type="molecule type" value="Genomic_DNA"/>
</dbReference>
<comment type="caution">
    <text evidence="1">The sequence shown here is derived from an EMBL/GenBank/DDBJ whole genome shotgun (WGS) entry which is preliminary data.</text>
</comment>